<accession>A0ACB6S141</accession>
<reference evidence="1" key="1">
    <citation type="journal article" date="2020" name="Stud. Mycol.">
        <title>101 Dothideomycetes genomes: a test case for predicting lifestyles and emergence of pathogens.</title>
        <authorList>
            <person name="Haridas S."/>
            <person name="Albert R."/>
            <person name="Binder M."/>
            <person name="Bloem J."/>
            <person name="Labutti K."/>
            <person name="Salamov A."/>
            <person name="Andreopoulos B."/>
            <person name="Baker S."/>
            <person name="Barry K."/>
            <person name="Bills G."/>
            <person name="Bluhm B."/>
            <person name="Cannon C."/>
            <person name="Castanera R."/>
            <person name="Culley D."/>
            <person name="Daum C."/>
            <person name="Ezra D."/>
            <person name="Gonzalez J."/>
            <person name="Henrissat B."/>
            <person name="Kuo A."/>
            <person name="Liang C."/>
            <person name="Lipzen A."/>
            <person name="Lutzoni F."/>
            <person name="Magnuson J."/>
            <person name="Mondo S."/>
            <person name="Nolan M."/>
            <person name="Ohm R."/>
            <person name="Pangilinan J."/>
            <person name="Park H.-J."/>
            <person name="Ramirez L."/>
            <person name="Alfaro M."/>
            <person name="Sun H."/>
            <person name="Tritt A."/>
            <person name="Yoshinaga Y."/>
            <person name="Zwiers L.-H."/>
            <person name="Turgeon B."/>
            <person name="Goodwin S."/>
            <person name="Spatafora J."/>
            <person name="Crous P."/>
            <person name="Grigoriev I."/>
        </authorList>
    </citation>
    <scope>NUCLEOTIDE SEQUENCE</scope>
    <source>
        <strain evidence="1">CBS 525.71</strain>
    </source>
</reference>
<gene>
    <name evidence="1" type="ORF">BU25DRAFT_393738</name>
</gene>
<evidence type="ECO:0000313" key="2">
    <source>
        <dbReference type="Proteomes" id="UP000799754"/>
    </source>
</evidence>
<keyword evidence="2" id="KW-1185">Reference proteome</keyword>
<feature type="non-terminal residue" evidence="1">
    <location>
        <position position="1"/>
    </location>
</feature>
<comment type="caution">
    <text evidence="1">The sequence shown here is derived from an EMBL/GenBank/DDBJ whole genome shotgun (WGS) entry which is preliminary data.</text>
</comment>
<evidence type="ECO:0000313" key="1">
    <source>
        <dbReference type="EMBL" id="KAF2627104.1"/>
    </source>
</evidence>
<organism evidence="1 2">
    <name type="scientific">Macroventuria anomochaeta</name>
    <dbReference type="NCBI Taxonomy" id="301207"/>
    <lineage>
        <taxon>Eukaryota</taxon>
        <taxon>Fungi</taxon>
        <taxon>Dikarya</taxon>
        <taxon>Ascomycota</taxon>
        <taxon>Pezizomycotina</taxon>
        <taxon>Dothideomycetes</taxon>
        <taxon>Pleosporomycetidae</taxon>
        <taxon>Pleosporales</taxon>
        <taxon>Pleosporineae</taxon>
        <taxon>Didymellaceae</taxon>
        <taxon>Macroventuria</taxon>
    </lineage>
</organism>
<protein>
    <submittedName>
        <fullName evidence="1">Uncharacterized protein</fullName>
    </submittedName>
</protein>
<sequence>MVFKHRSSAEKFEIQLLAEAGPNVYFTDLVGSKDDANPITGSWFRLEKGPVAIPPQYEYDEVGIIIEGTMTLEDETGQQKTMRAGDTFVVHRGSTIKFTTDDYGIAWKCSARMPSKL</sequence>
<proteinExistence type="predicted"/>
<dbReference type="Proteomes" id="UP000799754">
    <property type="component" value="Unassembled WGS sequence"/>
</dbReference>
<dbReference type="EMBL" id="MU006718">
    <property type="protein sequence ID" value="KAF2627104.1"/>
    <property type="molecule type" value="Genomic_DNA"/>
</dbReference>
<name>A0ACB6S141_9PLEO</name>